<evidence type="ECO:0000313" key="2">
    <source>
        <dbReference type="EMBL" id="MPC31560.1"/>
    </source>
</evidence>
<dbReference type="OrthoDB" id="1608002at2759"/>
<feature type="signal peptide" evidence="1">
    <location>
        <begin position="1"/>
        <end position="18"/>
    </location>
</feature>
<organism evidence="2 3">
    <name type="scientific">Portunus trituberculatus</name>
    <name type="common">Swimming crab</name>
    <name type="synonym">Neptunus trituberculatus</name>
    <dbReference type="NCBI Taxonomy" id="210409"/>
    <lineage>
        <taxon>Eukaryota</taxon>
        <taxon>Metazoa</taxon>
        <taxon>Ecdysozoa</taxon>
        <taxon>Arthropoda</taxon>
        <taxon>Crustacea</taxon>
        <taxon>Multicrustacea</taxon>
        <taxon>Malacostraca</taxon>
        <taxon>Eumalacostraca</taxon>
        <taxon>Eucarida</taxon>
        <taxon>Decapoda</taxon>
        <taxon>Pleocyemata</taxon>
        <taxon>Brachyura</taxon>
        <taxon>Eubrachyura</taxon>
        <taxon>Portunoidea</taxon>
        <taxon>Portunidae</taxon>
        <taxon>Portuninae</taxon>
        <taxon>Portunus</taxon>
    </lineage>
</organism>
<sequence length="91" mass="10308">MSWRAMARVFNPSLLLLRAALRPAVRIASPKRFRPDSYIPALTRTMAYSFCEKGLVNTGDYRVYVSKCWLVLMFSPVRPPPSMPEGLPSGF</sequence>
<proteinExistence type="predicted"/>
<reference evidence="2 3" key="1">
    <citation type="submission" date="2019-05" db="EMBL/GenBank/DDBJ databases">
        <title>Another draft genome of Portunus trituberculatus and its Hox gene families provides insights of decapod evolution.</title>
        <authorList>
            <person name="Jeong J.-H."/>
            <person name="Song I."/>
            <person name="Kim S."/>
            <person name="Choi T."/>
            <person name="Kim D."/>
            <person name="Ryu S."/>
            <person name="Kim W."/>
        </authorList>
    </citation>
    <scope>NUCLEOTIDE SEQUENCE [LARGE SCALE GENOMIC DNA]</scope>
    <source>
        <tissue evidence="2">Muscle</tissue>
    </source>
</reference>
<accession>A0A5B7EBC9</accession>
<comment type="caution">
    <text evidence="2">The sequence shown here is derived from an EMBL/GenBank/DDBJ whole genome shotgun (WGS) entry which is preliminary data.</text>
</comment>
<dbReference type="Proteomes" id="UP000324222">
    <property type="component" value="Unassembled WGS sequence"/>
</dbReference>
<evidence type="ECO:0000256" key="1">
    <source>
        <dbReference type="SAM" id="SignalP"/>
    </source>
</evidence>
<name>A0A5B7EBC9_PORTR</name>
<keyword evidence="3" id="KW-1185">Reference proteome</keyword>
<gene>
    <name evidence="2" type="ORF">E2C01_024854</name>
</gene>
<feature type="chain" id="PRO_5023120892" evidence="1">
    <location>
        <begin position="19"/>
        <end position="91"/>
    </location>
</feature>
<dbReference type="EMBL" id="VSRR010002461">
    <property type="protein sequence ID" value="MPC31560.1"/>
    <property type="molecule type" value="Genomic_DNA"/>
</dbReference>
<keyword evidence="1" id="KW-0732">Signal</keyword>
<dbReference type="AlphaFoldDB" id="A0A5B7EBC9"/>
<protein>
    <submittedName>
        <fullName evidence="2">Uncharacterized protein</fullName>
    </submittedName>
</protein>
<evidence type="ECO:0000313" key="3">
    <source>
        <dbReference type="Proteomes" id="UP000324222"/>
    </source>
</evidence>